<dbReference type="OrthoDB" id="2561680at2759"/>
<dbReference type="Proteomes" id="UP000092666">
    <property type="component" value="Unassembled WGS sequence"/>
</dbReference>
<dbReference type="GO" id="GO:0006351">
    <property type="term" value="P:DNA-templated transcription"/>
    <property type="evidence" value="ECO:0007669"/>
    <property type="project" value="InterPro"/>
</dbReference>
<dbReference type="GO" id="GO:0003700">
    <property type="term" value="F:DNA-binding transcription factor activity"/>
    <property type="evidence" value="ECO:0007669"/>
    <property type="project" value="InterPro"/>
</dbReference>
<proteinExistence type="predicted"/>
<dbReference type="Pfam" id="PF04082">
    <property type="entry name" value="Fungal_trans"/>
    <property type="match status" value="1"/>
</dbReference>
<organism evidence="4 5">
    <name type="scientific">Kwoniella heveanensis BCC8398</name>
    <dbReference type="NCBI Taxonomy" id="1296120"/>
    <lineage>
        <taxon>Eukaryota</taxon>
        <taxon>Fungi</taxon>
        <taxon>Dikarya</taxon>
        <taxon>Basidiomycota</taxon>
        <taxon>Agaricomycotina</taxon>
        <taxon>Tremellomycetes</taxon>
        <taxon>Tremellales</taxon>
        <taxon>Cryptococcaceae</taxon>
        <taxon>Kwoniella</taxon>
    </lineage>
</organism>
<keyword evidence="5" id="KW-1185">Reference proteome</keyword>
<feature type="domain" description="Xylanolytic transcriptional activator regulatory" evidence="3">
    <location>
        <begin position="227"/>
        <end position="416"/>
    </location>
</feature>
<feature type="region of interest" description="Disordered" evidence="2">
    <location>
        <begin position="112"/>
        <end position="131"/>
    </location>
</feature>
<dbReference type="EMBL" id="KV700148">
    <property type="protein sequence ID" value="OCF30526.1"/>
    <property type="molecule type" value="Genomic_DNA"/>
</dbReference>
<dbReference type="CDD" id="cd12148">
    <property type="entry name" value="fungal_TF_MHR"/>
    <property type="match status" value="1"/>
</dbReference>
<evidence type="ECO:0000256" key="1">
    <source>
        <dbReference type="ARBA" id="ARBA00023242"/>
    </source>
</evidence>
<name>A0A1B9GHP1_9TREE</name>
<dbReference type="InterPro" id="IPR007219">
    <property type="entry name" value="XnlR_reg_dom"/>
</dbReference>
<accession>A0A1B9GHP1</accession>
<reference evidence="5" key="2">
    <citation type="submission" date="2013-12" db="EMBL/GenBank/DDBJ databases">
        <title>Evolution of pathogenesis and genome organization in the Tremellales.</title>
        <authorList>
            <person name="Cuomo C."/>
            <person name="Litvintseva A."/>
            <person name="Heitman J."/>
            <person name="Chen Y."/>
            <person name="Sun S."/>
            <person name="Springer D."/>
            <person name="Dromer F."/>
            <person name="Young S."/>
            <person name="Zeng Q."/>
            <person name="Chapman S."/>
            <person name="Gujja S."/>
            <person name="Saif S."/>
            <person name="Birren B."/>
        </authorList>
    </citation>
    <scope>NUCLEOTIDE SEQUENCE [LARGE SCALE GENOMIC DNA]</scope>
    <source>
        <strain evidence="5">BCC8398</strain>
    </source>
</reference>
<dbReference type="GO" id="GO:0003677">
    <property type="term" value="F:DNA binding"/>
    <property type="evidence" value="ECO:0007669"/>
    <property type="project" value="InterPro"/>
</dbReference>
<dbReference type="AlphaFoldDB" id="A0A1B9GHP1"/>
<feature type="compositionally biased region" description="Polar residues" evidence="2">
    <location>
        <begin position="42"/>
        <end position="55"/>
    </location>
</feature>
<feature type="compositionally biased region" description="Polar residues" evidence="2">
    <location>
        <begin position="7"/>
        <end position="19"/>
    </location>
</feature>
<protein>
    <recommendedName>
        <fullName evidence="3">Xylanolytic transcriptional activator regulatory domain-containing protein</fullName>
    </recommendedName>
</protein>
<evidence type="ECO:0000259" key="3">
    <source>
        <dbReference type="Pfam" id="PF04082"/>
    </source>
</evidence>
<dbReference type="GO" id="GO:0008270">
    <property type="term" value="F:zinc ion binding"/>
    <property type="evidence" value="ECO:0007669"/>
    <property type="project" value="InterPro"/>
</dbReference>
<feature type="region of interest" description="Disordered" evidence="2">
    <location>
        <begin position="166"/>
        <end position="193"/>
    </location>
</feature>
<dbReference type="PANTHER" id="PTHR46910:SF40">
    <property type="entry name" value="ZN(II)2CYS6 TRANSCRIPTION FACTOR (EUROFUNG)"/>
    <property type="match status" value="1"/>
</dbReference>
<keyword evidence="1" id="KW-0539">Nucleus</keyword>
<feature type="region of interest" description="Disordered" evidence="2">
    <location>
        <begin position="1"/>
        <end position="99"/>
    </location>
</feature>
<evidence type="ECO:0000313" key="4">
    <source>
        <dbReference type="EMBL" id="OCF30526.1"/>
    </source>
</evidence>
<evidence type="ECO:0000256" key="2">
    <source>
        <dbReference type="SAM" id="MobiDB-lite"/>
    </source>
</evidence>
<evidence type="ECO:0000313" key="5">
    <source>
        <dbReference type="Proteomes" id="UP000092666"/>
    </source>
</evidence>
<sequence length="598" mass="65491">MPGGGANSNAHGSRVTSNPFEAAGTMMAGNGKSRQGGIMSMEGQSHTQKPGSDTTRGMFGGAEGSVTNRMPNNQDLPPASSSSRTLPNIRSPADSLPMPSWSPFPLLSSFEGDVPIHDPHPNPPASVGANQSGELEIDRTPDMWIPSDRATGQTVSSGHEPVIMPGLASMNGLSVNDGEGPRSSDSGQFRHSHQELASQIPAYERIPVSSHMAIDDVAPWVTIGNILTIFLRYMHALFPLVHKPTFTLQLATRADRQDRNLAAMILGIVSYTIGQCPLGRLTPIYSRHELQWLQKRCHLASLALLDRQYRTITVSHIGTLMAGYFYCQSVGLKNPAAALLAEACQMVHTLCMNGADDAIDWVERELRRRTFWHVYAVDATEACAGHIIHLHAFEGFTPFPLATDDEFITTQGVFPQPTTTLSYLAGFVACVRVFPLIADCVRRQRQLKWRNRENRPCSPEEVQAERTWIADVKREITDQMMTLPAPLYRPVSSPDVDDSNPAMRAIIGMQRANMVITEVLLRIVLHEYQAELEPESQGIDEEVDTIDRAFKTLSALDLDDLAANGESMVGFTTAVQTMTAEEIPLAHIAASPTSSFAR</sequence>
<gene>
    <name evidence="4" type="ORF">I316_07854</name>
</gene>
<feature type="compositionally biased region" description="Polar residues" evidence="2">
    <location>
        <begin position="65"/>
        <end position="88"/>
    </location>
</feature>
<dbReference type="InterPro" id="IPR050987">
    <property type="entry name" value="AtrR-like"/>
</dbReference>
<reference evidence="4 5" key="1">
    <citation type="submission" date="2013-07" db="EMBL/GenBank/DDBJ databases">
        <title>The Genome Sequence of Cryptococcus heveanensis BCC8398.</title>
        <authorList>
            <consortium name="The Broad Institute Genome Sequencing Platform"/>
            <person name="Cuomo C."/>
            <person name="Litvintseva A."/>
            <person name="Chen Y."/>
            <person name="Heitman J."/>
            <person name="Sun S."/>
            <person name="Springer D."/>
            <person name="Dromer F."/>
            <person name="Young S.K."/>
            <person name="Zeng Q."/>
            <person name="Gargeya S."/>
            <person name="Fitzgerald M."/>
            <person name="Abouelleil A."/>
            <person name="Alvarado L."/>
            <person name="Berlin A.M."/>
            <person name="Chapman S.B."/>
            <person name="Dewar J."/>
            <person name="Goldberg J."/>
            <person name="Griggs A."/>
            <person name="Gujja S."/>
            <person name="Hansen M."/>
            <person name="Howarth C."/>
            <person name="Imamovic A."/>
            <person name="Larimer J."/>
            <person name="McCowan C."/>
            <person name="Murphy C."/>
            <person name="Pearson M."/>
            <person name="Priest M."/>
            <person name="Roberts A."/>
            <person name="Saif S."/>
            <person name="Shea T."/>
            <person name="Sykes S."/>
            <person name="Wortman J."/>
            <person name="Nusbaum C."/>
            <person name="Birren B."/>
        </authorList>
    </citation>
    <scope>NUCLEOTIDE SEQUENCE [LARGE SCALE GENOMIC DNA]</scope>
    <source>
        <strain evidence="4 5">BCC8398</strain>
    </source>
</reference>
<dbReference type="STRING" id="1296120.A0A1B9GHP1"/>
<dbReference type="PANTHER" id="PTHR46910">
    <property type="entry name" value="TRANSCRIPTION FACTOR PDR1"/>
    <property type="match status" value="1"/>
</dbReference>